<protein>
    <submittedName>
        <fullName evidence="1">Uncharacterized protein</fullName>
    </submittedName>
</protein>
<sequence>MKTQNKNKILTILVIFLCTFLTISALSALTNYFFQQRKEKIKLLRENELPFFEVNRINGNNEDKILLPLTIPNLNFDKYDHLITINHQAILNKKGMDINVPLYLKMTTKYDTENTFSHPEAYFNLAIKNNGVNYDDTKRPLMILNNEGIGKIDLQIQLEQREIIKANNPQLTLIIDYELVDAKGKTFSGGSQKIENKIIQTA</sequence>
<dbReference type="EMBL" id="JAOSIR010000056">
    <property type="protein sequence ID" value="MDO8059441.1"/>
    <property type="molecule type" value="Genomic_DNA"/>
</dbReference>
<comment type="caution">
    <text evidence="1">The sequence shown here is derived from an EMBL/GenBank/DDBJ whole genome shotgun (WGS) entry which is preliminary data.</text>
</comment>
<organism evidence="1 2">
    <name type="scientific">Candidatus Phytoplasma crotalariae</name>
    <dbReference type="NCBI Taxonomy" id="2982627"/>
    <lineage>
        <taxon>Bacteria</taxon>
        <taxon>Bacillati</taxon>
        <taxon>Mycoplasmatota</taxon>
        <taxon>Mollicutes</taxon>
        <taxon>Acholeplasmatales</taxon>
        <taxon>Acholeplasmataceae</taxon>
        <taxon>Candidatus Phytoplasma</taxon>
        <taxon>16SrII (Peanut WB group)</taxon>
    </lineage>
</organism>
<reference evidence="1 2" key="1">
    <citation type="journal article" date="2023" name="Int. J. Syst. Evol. Microbiol.">
        <title>The observation of taxonomic boundaries for the 16SrII and 16SrXXV phytoplasmas using genome-based delimitation.</title>
        <authorList>
            <person name="Rodrigues Jardim B."/>
            <person name="Tran-Nguyen L.T.T."/>
            <person name="Gambley C."/>
            <person name="Al-Sadi A.M."/>
            <person name="Al-Subhi A.M."/>
            <person name="Foissac X."/>
            <person name="Salar P."/>
            <person name="Cai H."/>
            <person name="Yang J.Y."/>
            <person name="Davis R."/>
            <person name="Jones L."/>
            <person name="Rodoni B."/>
            <person name="Constable F.E."/>
        </authorList>
    </citation>
    <scope>NUCLEOTIDE SEQUENCE [LARGE SCALE GENOMIC DNA]</scope>
    <source>
        <strain evidence="1">BAWM-OMN-P53</strain>
    </source>
</reference>
<keyword evidence="2" id="KW-1185">Reference proteome</keyword>
<accession>A0ABT9D340</accession>
<gene>
    <name evidence="1" type="ORF">OC683_02410</name>
</gene>
<dbReference type="RefSeq" id="WP_304514942.1">
    <property type="nucleotide sequence ID" value="NZ_JAOSIR010000056.1"/>
</dbReference>
<proteinExistence type="predicted"/>
<evidence type="ECO:0000313" key="1">
    <source>
        <dbReference type="EMBL" id="MDO8059441.1"/>
    </source>
</evidence>
<evidence type="ECO:0000313" key="2">
    <source>
        <dbReference type="Proteomes" id="UP001170674"/>
    </source>
</evidence>
<dbReference type="Proteomes" id="UP001170674">
    <property type="component" value="Unassembled WGS sequence"/>
</dbReference>
<name>A0ABT9D340_9MOLU</name>